<dbReference type="InterPro" id="IPR011598">
    <property type="entry name" value="bHLH_dom"/>
</dbReference>
<dbReference type="GO" id="GO:0005634">
    <property type="term" value="C:nucleus"/>
    <property type="evidence" value="ECO:0007669"/>
    <property type="project" value="UniProtKB-SubCell"/>
</dbReference>
<feature type="region of interest" description="Disordered" evidence="6">
    <location>
        <begin position="196"/>
        <end position="288"/>
    </location>
</feature>
<keyword evidence="5" id="KW-0539">Nucleus</keyword>
<dbReference type="EMBL" id="QGKW02000276">
    <property type="protein sequence ID" value="KAF2607122.1"/>
    <property type="molecule type" value="Genomic_DNA"/>
</dbReference>
<dbReference type="InterPro" id="IPR036638">
    <property type="entry name" value="HLH_DNA-bd_sf"/>
</dbReference>
<feature type="domain" description="BHLH" evidence="7">
    <location>
        <begin position="300"/>
        <end position="350"/>
    </location>
</feature>
<feature type="compositionally biased region" description="Polar residues" evidence="6">
    <location>
        <begin position="545"/>
        <end position="577"/>
    </location>
</feature>
<proteinExistence type="predicted"/>
<dbReference type="PANTHER" id="PTHR12565:SF458">
    <property type="entry name" value="TRANSCRIPTION FACTOR BHLH49"/>
    <property type="match status" value="1"/>
</dbReference>
<reference evidence="8" key="1">
    <citation type="submission" date="2019-12" db="EMBL/GenBank/DDBJ databases">
        <title>Genome sequencing and annotation of Brassica cretica.</title>
        <authorList>
            <person name="Studholme D.J."/>
            <person name="Sarris P.F."/>
        </authorList>
    </citation>
    <scope>NUCLEOTIDE SEQUENCE</scope>
    <source>
        <strain evidence="8">PFS-001/15</strain>
        <tissue evidence="8">Leaf</tissue>
    </source>
</reference>
<dbReference type="PROSITE" id="PS50888">
    <property type="entry name" value="BHLH"/>
    <property type="match status" value="2"/>
</dbReference>
<feature type="compositionally biased region" description="Polar residues" evidence="6">
    <location>
        <begin position="369"/>
        <end position="379"/>
    </location>
</feature>
<feature type="region of interest" description="Disordered" evidence="6">
    <location>
        <begin position="18"/>
        <end position="44"/>
    </location>
</feature>
<dbReference type="GO" id="GO:0046983">
    <property type="term" value="F:protein dimerization activity"/>
    <property type="evidence" value="ECO:0007669"/>
    <property type="project" value="InterPro"/>
</dbReference>
<feature type="compositionally biased region" description="Basic and acidic residues" evidence="6">
    <location>
        <begin position="260"/>
        <end position="270"/>
    </location>
</feature>
<evidence type="ECO:0000256" key="1">
    <source>
        <dbReference type="ARBA" id="ARBA00004123"/>
    </source>
</evidence>
<keyword evidence="3" id="KW-0238">DNA-binding</keyword>
<dbReference type="Gene3D" id="4.10.280.10">
    <property type="entry name" value="Helix-loop-helix DNA-binding domain"/>
    <property type="match status" value="2"/>
</dbReference>
<dbReference type="FunFam" id="4.10.280.10:FF:000002">
    <property type="entry name" value="Basic helix-loop-helix transcription factor"/>
    <property type="match status" value="1"/>
</dbReference>
<accession>A0A8S9LKZ9</accession>
<evidence type="ECO:0000256" key="6">
    <source>
        <dbReference type="SAM" id="MobiDB-lite"/>
    </source>
</evidence>
<dbReference type="SUPFAM" id="SSF47459">
    <property type="entry name" value="HLH, helix-loop-helix DNA-binding domain"/>
    <property type="match status" value="2"/>
</dbReference>
<feature type="region of interest" description="Disordered" evidence="6">
    <location>
        <begin position="362"/>
        <end position="393"/>
    </location>
</feature>
<comment type="caution">
    <text evidence="8">The sequence shown here is derived from an EMBL/GenBank/DDBJ whole genome shotgun (WGS) entry which is preliminary data.</text>
</comment>
<evidence type="ECO:0000256" key="5">
    <source>
        <dbReference type="ARBA" id="ARBA00023242"/>
    </source>
</evidence>
<dbReference type="PANTHER" id="PTHR12565">
    <property type="entry name" value="STEROL REGULATORY ELEMENT-BINDING PROTEIN"/>
    <property type="match status" value="1"/>
</dbReference>
<dbReference type="Pfam" id="PF00010">
    <property type="entry name" value="HLH"/>
    <property type="match status" value="1"/>
</dbReference>
<feature type="non-terminal residue" evidence="8">
    <location>
        <position position="1"/>
    </location>
</feature>
<feature type="compositionally biased region" description="Polar residues" evidence="6">
    <location>
        <begin position="271"/>
        <end position="283"/>
    </location>
</feature>
<dbReference type="Proteomes" id="UP000712281">
    <property type="component" value="Unassembled WGS sequence"/>
</dbReference>
<evidence type="ECO:0000256" key="3">
    <source>
        <dbReference type="ARBA" id="ARBA00023125"/>
    </source>
</evidence>
<comment type="subcellular location">
    <subcellularLocation>
        <location evidence="1">Nucleus</location>
    </subcellularLocation>
</comment>
<gene>
    <name evidence="8" type="ORF">F2Q68_00046119</name>
</gene>
<evidence type="ECO:0000313" key="8">
    <source>
        <dbReference type="EMBL" id="KAF2607122.1"/>
    </source>
</evidence>
<feature type="compositionally biased region" description="Polar residues" evidence="6">
    <location>
        <begin position="198"/>
        <end position="214"/>
    </location>
</feature>
<protein>
    <recommendedName>
        <fullName evidence="7">BHLH domain-containing protein</fullName>
    </recommendedName>
</protein>
<dbReference type="AlphaFoldDB" id="A0A8S9LKZ9"/>
<evidence type="ECO:0000313" key="9">
    <source>
        <dbReference type="Proteomes" id="UP000712281"/>
    </source>
</evidence>
<dbReference type="InterPro" id="IPR024097">
    <property type="entry name" value="bHLH_ZIP_TF"/>
</dbReference>
<feature type="compositionally biased region" description="Polar residues" evidence="6">
    <location>
        <begin position="620"/>
        <end position="632"/>
    </location>
</feature>
<feature type="domain" description="BHLH" evidence="7">
    <location>
        <begin position="649"/>
        <end position="699"/>
    </location>
</feature>
<feature type="compositionally biased region" description="Basic and acidic residues" evidence="6">
    <location>
        <begin position="609"/>
        <end position="619"/>
    </location>
</feature>
<dbReference type="SMART" id="SM00353">
    <property type="entry name" value="HLH"/>
    <property type="match status" value="2"/>
</dbReference>
<evidence type="ECO:0000259" key="7">
    <source>
        <dbReference type="PROSITE" id="PS50888"/>
    </source>
</evidence>
<keyword evidence="4" id="KW-0804">Transcription</keyword>
<name>A0A8S9LKZ9_BRACR</name>
<organism evidence="8 9">
    <name type="scientific">Brassica cretica</name>
    <name type="common">Mustard</name>
    <dbReference type="NCBI Taxonomy" id="69181"/>
    <lineage>
        <taxon>Eukaryota</taxon>
        <taxon>Viridiplantae</taxon>
        <taxon>Streptophyta</taxon>
        <taxon>Embryophyta</taxon>
        <taxon>Tracheophyta</taxon>
        <taxon>Spermatophyta</taxon>
        <taxon>Magnoliopsida</taxon>
        <taxon>eudicotyledons</taxon>
        <taxon>Gunneridae</taxon>
        <taxon>Pentapetalae</taxon>
        <taxon>rosids</taxon>
        <taxon>malvids</taxon>
        <taxon>Brassicales</taxon>
        <taxon>Brassicaceae</taxon>
        <taxon>Brassiceae</taxon>
        <taxon>Brassica</taxon>
    </lineage>
</organism>
<keyword evidence="2" id="KW-0805">Transcription regulation</keyword>
<feature type="compositionally biased region" description="Polar residues" evidence="6">
    <location>
        <begin position="21"/>
        <end position="32"/>
    </location>
</feature>
<dbReference type="GO" id="GO:0003700">
    <property type="term" value="F:DNA-binding transcription factor activity"/>
    <property type="evidence" value="ECO:0007669"/>
    <property type="project" value="TreeGrafter"/>
</dbReference>
<evidence type="ECO:0000256" key="2">
    <source>
        <dbReference type="ARBA" id="ARBA00023015"/>
    </source>
</evidence>
<dbReference type="CDD" id="cd18919">
    <property type="entry name" value="bHLH_AtBPE_like"/>
    <property type="match status" value="1"/>
</dbReference>
<evidence type="ECO:0000256" key="4">
    <source>
        <dbReference type="ARBA" id="ARBA00023163"/>
    </source>
</evidence>
<sequence>CLFNKFWREMDVSEKDELRNGDTTVNYDESANNPPPDWRVSGSNPVSDSYPTENLMMETLWYDPTNVQAVGYGGFNGVNASSSSSSFRGNIDRSLEIGWSLPNLLPPKGGNGMFLPNASSFLPPSMAQFPADSGFIERAARFSLFSGGSFSDMMNQQQPLGNPESVGLFLQGQCPSSEVNVVGGAHNDASAVMKETNKQNVPGSGNVSEDTQSSGGNGQKGGETSSKGFDSKKRKRNKQNAEADQSQRSQQSEEEPDNNGGDKRRSDEQSPNKSNSGKQQGKQASDPKDGYIHVRARRGQATNSHSLAERVRREKISERMKFLQDLVPGCNKVTGKAVMLDEIINYYLFNKFRREMDVSEKDELRNGDDTTVNYDESANNPPPDWRVSGSNPVSDSYPTENLISSSQMMETLWYDPANVQAVGYGGFNGGGNPSSSSSFRGNIDRSLEMGWSLPNLLPPKGGNGMFLPNASSFLPPSMAQFPADSGFIERAARFSLFSGGSFSDIMNQQQPLESVGLFLQGQCPSSEVNVVGGAHNDASAAMKETNTQNVPGSGNVSEDTQSSSGNGQKGGETSSKGFDSKKRKRNKQNAEADQSQRSQQSEEEPDNNGGDKKRNDEQSPNKSNSGKQQGKQASDPKDGYIHVRARRGQATNSHSLAERVRREKISERMKFLQDLVPGCNKVTGKAVMLDEIINYVQSLQRQVEFLSMKLATVNPQMDFNLEGLKVLDNL</sequence>
<dbReference type="GO" id="GO:0003677">
    <property type="term" value="F:DNA binding"/>
    <property type="evidence" value="ECO:0007669"/>
    <property type="project" value="UniProtKB-KW"/>
</dbReference>
<feature type="region of interest" description="Disordered" evidence="6">
    <location>
        <begin position="545"/>
        <end position="637"/>
    </location>
</feature>